<organism evidence="1 2">
    <name type="scientific">Coemansia furcata</name>
    <dbReference type="NCBI Taxonomy" id="417177"/>
    <lineage>
        <taxon>Eukaryota</taxon>
        <taxon>Fungi</taxon>
        <taxon>Fungi incertae sedis</taxon>
        <taxon>Zoopagomycota</taxon>
        <taxon>Kickxellomycotina</taxon>
        <taxon>Kickxellomycetes</taxon>
        <taxon>Kickxellales</taxon>
        <taxon>Kickxellaceae</taxon>
        <taxon>Coemansia</taxon>
    </lineage>
</organism>
<evidence type="ECO:0000313" key="2">
    <source>
        <dbReference type="Proteomes" id="UP001140096"/>
    </source>
</evidence>
<proteinExistence type="predicted"/>
<comment type="caution">
    <text evidence="1">The sequence shown here is derived from an EMBL/GenBank/DDBJ whole genome shotgun (WGS) entry which is preliminary data.</text>
</comment>
<sequence>MPLNEAESTSTSPEVSLPQQLPRPVRRAVSRRHRLAADDSSSTTKPPATIIDKAEFLRKFTESALLQVKQGSHEEYSKLVKVFLYSQRETSLAPEQYVQDVTPWIAAVSANVSALDISYRELVGAILYSDWIAAPDDRFVHRYSTLILQIVSAHPAWVPQAMTALVRWFVYGAQATEVAIAPAVHDRLHALLEQVYRAIPTCGASMASAITEAHPFRTAKANIQVLFLQNVLRTLNYAIGLRRDVLHTVLNRIIQVDVEVQIEIEESDSADEGDGDDNTTPNFGTADDEGVFEFEEDEVDNPVPIDSGSEEEEEEESEGEDDDSDSDSDCSNTGKLGKIKFSAKRVVAKLDAIMSTLFTWLEQHSLPDEVTQEMPEATSQLFLVFLDLFNTVVLPTFKSRYTQFFVFYLCAKDPQYADVFLGTMMGAVGEPVRSNAPGQVSAHTKIAAASYLSSFVSRARILASDIVRNVMGMLVQWACAYLEWQEQLQREAEEELQRRQPHPWAKTYAQAAANTNGGLRNSSNSSSSLAADFERHAVFYAVTQAIIYMFCFRWRDMAEAPGGGPVVESELDNLRWCAEVEGIQRIVFSKLNPLRACSSAIASQFAYVASQTNFMFCYTVLQQNRRTGNDTKESNNGEAPTHSNLLRTELETFFPFDPMLLPISRQFIDDIYLEWQEVGAEASSDEEDDNSELNDEVEVVDQMVAMSISPARPMSALPGHVFQS</sequence>
<evidence type="ECO:0000313" key="1">
    <source>
        <dbReference type="EMBL" id="KAJ2813892.1"/>
    </source>
</evidence>
<keyword evidence="2" id="KW-1185">Reference proteome</keyword>
<name>A0ACC1LQI3_9FUNG</name>
<protein>
    <submittedName>
        <fullName evidence="1">DNA independent RNA polymerase I transcription factor</fullName>
    </submittedName>
</protein>
<dbReference type="Proteomes" id="UP001140096">
    <property type="component" value="Unassembled WGS sequence"/>
</dbReference>
<dbReference type="EMBL" id="JANBUP010000014">
    <property type="protein sequence ID" value="KAJ2813892.1"/>
    <property type="molecule type" value="Genomic_DNA"/>
</dbReference>
<accession>A0ACC1LQI3</accession>
<reference evidence="1" key="1">
    <citation type="submission" date="2022-07" db="EMBL/GenBank/DDBJ databases">
        <title>Phylogenomic reconstructions and comparative analyses of Kickxellomycotina fungi.</title>
        <authorList>
            <person name="Reynolds N.K."/>
            <person name="Stajich J.E."/>
            <person name="Barry K."/>
            <person name="Grigoriev I.V."/>
            <person name="Crous P."/>
            <person name="Smith M.E."/>
        </authorList>
    </citation>
    <scope>NUCLEOTIDE SEQUENCE</scope>
    <source>
        <strain evidence="1">CBS 102833</strain>
    </source>
</reference>
<gene>
    <name evidence="1" type="primary">RRN3</name>
    <name evidence="1" type="ORF">H4S07_000313</name>
</gene>